<dbReference type="Proteomes" id="UP001148662">
    <property type="component" value="Unassembled WGS sequence"/>
</dbReference>
<accession>A0ACC1T8L0</accession>
<evidence type="ECO:0000313" key="2">
    <source>
        <dbReference type="Proteomes" id="UP001148662"/>
    </source>
</evidence>
<dbReference type="EMBL" id="JANHOG010000302">
    <property type="protein sequence ID" value="KAJ3555750.1"/>
    <property type="molecule type" value="Genomic_DNA"/>
</dbReference>
<gene>
    <name evidence="1" type="ORF">NM688_g2401</name>
</gene>
<organism evidence="1 2">
    <name type="scientific">Phlebia brevispora</name>
    <dbReference type="NCBI Taxonomy" id="194682"/>
    <lineage>
        <taxon>Eukaryota</taxon>
        <taxon>Fungi</taxon>
        <taxon>Dikarya</taxon>
        <taxon>Basidiomycota</taxon>
        <taxon>Agaricomycotina</taxon>
        <taxon>Agaricomycetes</taxon>
        <taxon>Polyporales</taxon>
        <taxon>Meruliaceae</taxon>
        <taxon>Phlebia</taxon>
    </lineage>
</organism>
<sequence length="619" mass="71168">MSNADRPKDISSDEISKYIESLVDKNKRDGRVDPDYWTQTLSGDRRERVTEPLHEVVIYSDEQQREGAELEISLQIKHTTTNPVIPSSLASTPCASLGVDGLLKELNKIMRTSYPRDLPGLLPHLEQCIEHDYDFGTAYGRLRQQWYEDFTTLQEILESRERQDGEYRRSAVANKDVITYPYLMARRAWDLYCNRVVPTWVTRERAWGRGLWTISHSWMAEDSREYVSTPINGHEWRVPLPKGMTLDRVRVELLNLGAEYVWLDVVCLRQEDEWKPEMEAVRVEEWKLDVPTIGNIYGSHGTVVTYFEGLGRPFHIGDIDGERHWINRAWTFQEARGDTIIGGLTPKSPFPPEDHRHDPVAERFYGALGAILKAASSCASYNSDSDVDIFFFLKIMLKRKASFGMDKIAGLNYMTLPPHETTLPVYIRDENNPNAEEEAWSRLLRIMRRTFSIQLVFKYPARGDGLRTWRPSWRQLISQEIPLPHGMWHGGNYGGYEQIMESGSYHFPAHVLRDCIIENLDKPDAEGHCRQGTLTVKTEGKASVFTVTAHHQYLIPDDRHYVLVAPWGHTEYWLVGMYTSVGAIEKVSVVEMEDRDDRERLCALGLVVTQGAMTSVTLM</sequence>
<reference evidence="1" key="1">
    <citation type="submission" date="2022-07" db="EMBL/GenBank/DDBJ databases">
        <title>Genome Sequence of Phlebia brevispora.</title>
        <authorList>
            <person name="Buettner E."/>
        </authorList>
    </citation>
    <scope>NUCLEOTIDE SEQUENCE</scope>
    <source>
        <strain evidence="1">MPL23</strain>
    </source>
</reference>
<proteinExistence type="predicted"/>
<evidence type="ECO:0000313" key="1">
    <source>
        <dbReference type="EMBL" id="KAJ3555750.1"/>
    </source>
</evidence>
<comment type="caution">
    <text evidence="1">The sequence shown here is derived from an EMBL/GenBank/DDBJ whole genome shotgun (WGS) entry which is preliminary data.</text>
</comment>
<name>A0ACC1T8L0_9APHY</name>
<keyword evidence="2" id="KW-1185">Reference proteome</keyword>
<protein>
    <submittedName>
        <fullName evidence="1">Uncharacterized protein</fullName>
    </submittedName>
</protein>